<keyword evidence="3" id="KW-1185">Reference proteome</keyword>
<evidence type="ECO:0000313" key="2">
    <source>
        <dbReference type="EMBL" id="MFC0686040.1"/>
    </source>
</evidence>
<gene>
    <name evidence="2" type="ORF">ACFFF8_15710</name>
</gene>
<proteinExistence type="predicted"/>
<accession>A0ABV6S9X2</accession>
<organism evidence="2 3">
    <name type="scientific">Novosphingobium clariflavum</name>
    <dbReference type="NCBI Taxonomy" id="2029884"/>
    <lineage>
        <taxon>Bacteria</taxon>
        <taxon>Pseudomonadati</taxon>
        <taxon>Pseudomonadota</taxon>
        <taxon>Alphaproteobacteria</taxon>
        <taxon>Sphingomonadales</taxon>
        <taxon>Sphingomonadaceae</taxon>
        <taxon>Novosphingobium</taxon>
    </lineage>
</organism>
<name>A0ABV6S9X2_9SPHN</name>
<evidence type="ECO:0000313" key="3">
    <source>
        <dbReference type="Proteomes" id="UP001589858"/>
    </source>
</evidence>
<reference evidence="2 3" key="1">
    <citation type="submission" date="2024-09" db="EMBL/GenBank/DDBJ databases">
        <authorList>
            <person name="Sun Q."/>
            <person name="Mori K."/>
        </authorList>
    </citation>
    <scope>NUCLEOTIDE SEQUENCE [LARGE SCALE GENOMIC DNA]</scope>
    <source>
        <strain evidence="2 3">CICC 11035S</strain>
    </source>
</reference>
<feature type="signal peptide" evidence="1">
    <location>
        <begin position="1"/>
        <end position="23"/>
    </location>
</feature>
<feature type="chain" id="PRO_5045612515" description="DUF4148 domain-containing protein" evidence="1">
    <location>
        <begin position="24"/>
        <end position="117"/>
    </location>
</feature>
<evidence type="ECO:0000256" key="1">
    <source>
        <dbReference type="SAM" id="SignalP"/>
    </source>
</evidence>
<protein>
    <recommendedName>
        <fullName evidence="4">DUF4148 domain-containing protein</fullName>
    </recommendedName>
</protein>
<dbReference type="RefSeq" id="WP_207078676.1">
    <property type="nucleotide sequence ID" value="NZ_JAPCWC010000002.1"/>
</dbReference>
<keyword evidence="1" id="KW-0732">Signal</keyword>
<dbReference type="Proteomes" id="UP001589858">
    <property type="component" value="Unassembled WGS sequence"/>
</dbReference>
<sequence length="117" mass="13377">MKKTIFRTALVAMALVPAGAAIAVPTMYEKEVARGEEARIIQSPIGGIQNSKWYDYRINVNESRKELASDLRRASDIEDQRDAYSEYATELSHERGKYVKYMAKRGYRVPQVYLEAL</sequence>
<comment type="caution">
    <text evidence="2">The sequence shown here is derived from an EMBL/GenBank/DDBJ whole genome shotgun (WGS) entry which is preliminary data.</text>
</comment>
<dbReference type="EMBL" id="JBHLTM010000061">
    <property type="protein sequence ID" value="MFC0686040.1"/>
    <property type="molecule type" value="Genomic_DNA"/>
</dbReference>
<evidence type="ECO:0008006" key="4">
    <source>
        <dbReference type="Google" id="ProtNLM"/>
    </source>
</evidence>